<keyword evidence="3" id="KW-0326">Glycosidase</keyword>
<evidence type="ECO:0000256" key="1">
    <source>
        <dbReference type="ARBA" id="ARBA00022729"/>
    </source>
</evidence>
<accession>A0AA42CAN6</accession>
<dbReference type="AlphaFoldDB" id="A0AA42CAN6"/>
<dbReference type="RefSeq" id="WP_282592380.1">
    <property type="nucleotide sequence ID" value="NZ_JAPAAF010000022.1"/>
</dbReference>
<feature type="domain" description="CBM6" evidence="4">
    <location>
        <begin position="454"/>
        <end position="577"/>
    </location>
</feature>
<dbReference type="SUPFAM" id="SSF51445">
    <property type="entry name" value="(Trans)glycosidases"/>
    <property type="match status" value="1"/>
</dbReference>
<dbReference type="Gene3D" id="2.60.120.260">
    <property type="entry name" value="Galactose-binding domain-like"/>
    <property type="match status" value="1"/>
</dbReference>
<keyword evidence="1" id="KW-0732">Signal</keyword>
<evidence type="ECO:0000256" key="2">
    <source>
        <dbReference type="ARBA" id="ARBA00022801"/>
    </source>
</evidence>
<evidence type="ECO:0000313" key="5">
    <source>
        <dbReference type="EMBL" id="MCW0483785.1"/>
    </source>
</evidence>
<sequence length="651" mass="73114">MKRILPITILFIFLCQLAQSQYLHREGKYIVDGEGQLFQIRSMGLGGWMLQEGYMLGTGGFAGTQHEIRALMEAAMGQERTDEFYDAWLANHCTKTDIDSLAAWGFNAVRPALHYNLFTLPIEEEPVPGQDTWLDEGFQMVDELLEWCRAHEMYVILDLHAAPGGQGKNADISDYDASKPSLWESEENKRKTVALWRKLAERYANEKYIGGYDLINETNWSFTGTHPNGCDSSNEPLRELMVRITEAIREVDQNHLVFIEGNCWANNMTGMFPPWDDNLAYSFHKYWNGTDKNTISEFLGWREQYNVPIWMGESGENANQWFYETISMLESQQVGWSWWPMKKIGSVVGPLTAVRTPEYAQLLDTWRNGGTPDPDFCYQTLMQITENLMIENCTYQPDVIDAMFRQQTDDTGKPYKKHEIPGVIAAPDFDLGRHGATYFDKDFINSTGNAGGAAWNQGHSYRNDGVDIEPCSDESPLGNGYNVGWMESGEWMEYTVEVKETAAYRVTVRVAGTAGTGKFHLAVNGKNVTGTVAAKATTGNQNWTDVTVAQVILEKGRQTIRLVVEQGGFNLNYMQFSDPEPTGSVPGKATNGYASPTGSAIYLAANKSFDQSVTPEAQDFRLKVNGFLEGIDELTYDTDDPGKLVLGLKKN</sequence>
<keyword evidence="2" id="KW-0378">Hydrolase</keyword>
<dbReference type="EMBL" id="JAPAAF010000022">
    <property type="protein sequence ID" value="MCW0483785.1"/>
    <property type="molecule type" value="Genomic_DNA"/>
</dbReference>
<evidence type="ECO:0000313" key="6">
    <source>
        <dbReference type="Proteomes" id="UP001163821"/>
    </source>
</evidence>
<dbReference type="InterPro" id="IPR017853">
    <property type="entry name" value="GH"/>
</dbReference>
<dbReference type="GO" id="GO:0005576">
    <property type="term" value="C:extracellular region"/>
    <property type="evidence" value="ECO:0007669"/>
    <property type="project" value="TreeGrafter"/>
</dbReference>
<dbReference type="PROSITE" id="PS51175">
    <property type="entry name" value="CBM6"/>
    <property type="match status" value="1"/>
</dbReference>
<dbReference type="InterPro" id="IPR006584">
    <property type="entry name" value="Cellulose-bd_IV"/>
</dbReference>
<dbReference type="GO" id="GO:0030246">
    <property type="term" value="F:carbohydrate binding"/>
    <property type="evidence" value="ECO:0007669"/>
    <property type="project" value="InterPro"/>
</dbReference>
<dbReference type="GO" id="GO:0009986">
    <property type="term" value="C:cell surface"/>
    <property type="evidence" value="ECO:0007669"/>
    <property type="project" value="TreeGrafter"/>
</dbReference>
<dbReference type="InterPro" id="IPR001547">
    <property type="entry name" value="Glyco_hydro_5"/>
</dbReference>
<protein>
    <submittedName>
        <fullName evidence="5">Cellulase family glycosylhydrolase</fullName>
    </submittedName>
</protein>
<dbReference type="InterPro" id="IPR050386">
    <property type="entry name" value="Glycosyl_hydrolase_5"/>
</dbReference>
<dbReference type="PANTHER" id="PTHR31297:SF13">
    <property type="entry name" value="PUTATIVE-RELATED"/>
    <property type="match status" value="1"/>
</dbReference>
<reference evidence="5" key="1">
    <citation type="submission" date="2022-10" db="EMBL/GenBank/DDBJ databases">
        <title>Gaoshiqiia sediminis gen. nov., sp. nov., isolated from coastal sediment.</title>
        <authorList>
            <person name="Yu W.X."/>
            <person name="Mu D.S."/>
            <person name="Du J.Z."/>
            <person name="Liang Y.Q."/>
        </authorList>
    </citation>
    <scope>NUCLEOTIDE SEQUENCE</scope>
    <source>
        <strain evidence="5">A06</strain>
    </source>
</reference>
<dbReference type="InterPro" id="IPR005084">
    <property type="entry name" value="CBM6"/>
</dbReference>
<gene>
    <name evidence="5" type="ORF">N2K84_13660</name>
</gene>
<dbReference type="Gene3D" id="3.20.20.80">
    <property type="entry name" value="Glycosidases"/>
    <property type="match status" value="1"/>
</dbReference>
<name>A0AA42CAN6_9BACT</name>
<dbReference type="PANTHER" id="PTHR31297">
    <property type="entry name" value="GLUCAN ENDO-1,6-BETA-GLUCOSIDASE B"/>
    <property type="match status" value="1"/>
</dbReference>
<dbReference type="GO" id="GO:0008422">
    <property type="term" value="F:beta-glucosidase activity"/>
    <property type="evidence" value="ECO:0007669"/>
    <property type="project" value="TreeGrafter"/>
</dbReference>
<dbReference type="InterPro" id="IPR008979">
    <property type="entry name" value="Galactose-bd-like_sf"/>
</dbReference>
<organism evidence="5 6">
    <name type="scientific">Gaoshiqia sediminis</name>
    <dbReference type="NCBI Taxonomy" id="2986998"/>
    <lineage>
        <taxon>Bacteria</taxon>
        <taxon>Pseudomonadati</taxon>
        <taxon>Bacteroidota</taxon>
        <taxon>Bacteroidia</taxon>
        <taxon>Marinilabiliales</taxon>
        <taxon>Prolixibacteraceae</taxon>
        <taxon>Gaoshiqia</taxon>
    </lineage>
</organism>
<keyword evidence="6" id="KW-1185">Reference proteome</keyword>
<dbReference type="CDD" id="cd04080">
    <property type="entry name" value="CBM6_cellulase-like"/>
    <property type="match status" value="1"/>
</dbReference>
<proteinExistence type="predicted"/>
<dbReference type="GO" id="GO:0009251">
    <property type="term" value="P:glucan catabolic process"/>
    <property type="evidence" value="ECO:0007669"/>
    <property type="project" value="TreeGrafter"/>
</dbReference>
<dbReference type="SUPFAM" id="SSF49785">
    <property type="entry name" value="Galactose-binding domain-like"/>
    <property type="match status" value="1"/>
</dbReference>
<dbReference type="Proteomes" id="UP001163821">
    <property type="component" value="Unassembled WGS sequence"/>
</dbReference>
<evidence type="ECO:0000259" key="4">
    <source>
        <dbReference type="PROSITE" id="PS51175"/>
    </source>
</evidence>
<dbReference type="Pfam" id="PF03422">
    <property type="entry name" value="CBM_6"/>
    <property type="match status" value="1"/>
</dbReference>
<comment type="caution">
    <text evidence="5">The sequence shown here is derived from an EMBL/GenBank/DDBJ whole genome shotgun (WGS) entry which is preliminary data.</text>
</comment>
<evidence type="ECO:0000256" key="3">
    <source>
        <dbReference type="ARBA" id="ARBA00023295"/>
    </source>
</evidence>
<dbReference type="SMART" id="SM00606">
    <property type="entry name" value="CBD_IV"/>
    <property type="match status" value="1"/>
</dbReference>
<dbReference type="Pfam" id="PF00150">
    <property type="entry name" value="Cellulase"/>
    <property type="match status" value="1"/>
</dbReference>